<organism evidence="1 2">
    <name type="scientific">Pseudocohnilembus persalinus</name>
    <name type="common">Ciliate</name>
    <dbReference type="NCBI Taxonomy" id="266149"/>
    <lineage>
        <taxon>Eukaryota</taxon>
        <taxon>Sar</taxon>
        <taxon>Alveolata</taxon>
        <taxon>Ciliophora</taxon>
        <taxon>Intramacronucleata</taxon>
        <taxon>Oligohymenophorea</taxon>
        <taxon>Scuticociliatia</taxon>
        <taxon>Philasterida</taxon>
        <taxon>Pseudocohnilembidae</taxon>
        <taxon>Pseudocohnilembus</taxon>
    </lineage>
</organism>
<dbReference type="EMBL" id="LDAU01000213">
    <property type="protein sequence ID" value="KRW99432.1"/>
    <property type="molecule type" value="Genomic_DNA"/>
</dbReference>
<sequence length="477" mass="57318">MGEKKIFQSFVDLDRYSSMITQKEVSQHYDNLKNNNNNFENNIIYNTNKEQDNINNQNNNDQITEQQLSNQKKWEVQNILESKFYVMVPNEENLNVYFIEPAKKFVLELDNMAYKIESIILEEFQNNQDFERDRIFSMLNGLLYSSYEQVYIKSILQIVEFLENYQSVFPLPEINLDIAKEMQYEIFQKRNELKVKFKLPIDEFQHLASDIQESQLSEKQNQQKQEFLQKMDQRGSVFLNIPLQIVQQSKFYQSNVMVTDESFDDLIQEKIIYSDLDENQFKNNIDNKQLINQICHFIVDSFMKKQTPVNLFYHYSYPNAENQLSSLNILNYILIKPRFQLQLIKNPEYTKQKKTNKSRQEIRYDFRKAIYDHYMVKTDFTDILNEVTKENQKQKVNSPDKSQRNSTNKIEKNYFSDHLIKEGHIIDPELIKYCYFKYDIDIQLLKTKILDIFKQMLDQFKNLSKIGIYIDMCKSLE</sequence>
<keyword evidence="2" id="KW-1185">Reference proteome</keyword>
<dbReference type="AlphaFoldDB" id="A0A0V0QB44"/>
<evidence type="ECO:0000313" key="2">
    <source>
        <dbReference type="Proteomes" id="UP000054937"/>
    </source>
</evidence>
<dbReference type="InParanoid" id="A0A0V0QB44"/>
<protein>
    <submittedName>
        <fullName evidence="1">Uncharacterized protein</fullName>
    </submittedName>
</protein>
<comment type="caution">
    <text evidence="1">The sequence shown here is derived from an EMBL/GenBank/DDBJ whole genome shotgun (WGS) entry which is preliminary data.</text>
</comment>
<reference evidence="1 2" key="1">
    <citation type="journal article" date="2015" name="Sci. Rep.">
        <title>Genome of the facultative scuticociliatosis pathogen Pseudocohnilembus persalinus provides insight into its virulence through horizontal gene transfer.</title>
        <authorList>
            <person name="Xiong J."/>
            <person name="Wang G."/>
            <person name="Cheng J."/>
            <person name="Tian M."/>
            <person name="Pan X."/>
            <person name="Warren A."/>
            <person name="Jiang C."/>
            <person name="Yuan D."/>
            <person name="Miao W."/>
        </authorList>
    </citation>
    <scope>NUCLEOTIDE SEQUENCE [LARGE SCALE GENOMIC DNA]</scope>
    <source>
        <strain evidence="1">36N120E</strain>
    </source>
</reference>
<name>A0A0V0QB44_PSEPJ</name>
<proteinExistence type="predicted"/>
<dbReference type="Proteomes" id="UP000054937">
    <property type="component" value="Unassembled WGS sequence"/>
</dbReference>
<gene>
    <name evidence="1" type="ORF">PPERSA_12536</name>
</gene>
<evidence type="ECO:0000313" key="1">
    <source>
        <dbReference type="EMBL" id="KRW99432.1"/>
    </source>
</evidence>
<accession>A0A0V0QB44</accession>